<gene>
    <name evidence="1" type="ORF">UFOVP1304_43</name>
</gene>
<dbReference type="EMBL" id="LR797253">
    <property type="protein sequence ID" value="CAB4197169.1"/>
    <property type="molecule type" value="Genomic_DNA"/>
</dbReference>
<sequence>MEIVKHSMKQKPHNGLRKARWAVIRNTYPELKSTTIKTWQQWIPDDLSPFKWDAPITSTLKVKDCGDGYGLELEVIFIALDKASETGKLRSLELTGAWINEASEVPKEVFDMVTQRVGRYPAKREGGPVHPCVIMDTNPPDDDHWWYKLAEEDRPDSYEFFDQPGGLTKIFDKDDVRYEPNPDAENVFNLPQGYGYYLNMVAGKTDHWINVFVLGLYGTTADGKPVYPEYNDKTHVAPQDLIYNPGLPIYLGWDFGLTPACIIAQISSKGQLLILEELIAEDMGIRQFAADIVRPVLLNKYNRSKFISVGDPAGMNRSQTDERTCYQELIEAAIPTEPANTNDFIPRRESVAFYLNRMASGEPGFLLSPGCKTLRKGFIGGYRYERLRVAGERYRDRPVKDRFSHPHDALQYLCLKARDGGQITRSRKVSTASSKGWT</sequence>
<proteinExistence type="predicted"/>
<dbReference type="InterPro" id="IPR027417">
    <property type="entry name" value="P-loop_NTPase"/>
</dbReference>
<organism evidence="1">
    <name type="scientific">uncultured Caudovirales phage</name>
    <dbReference type="NCBI Taxonomy" id="2100421"/>
    <lineage>
        <taxon>Viruses</taxon>
        <taxon>Duplodnaviria</taxon>
        <taxon>Heunggongvirae</taxon>
        <taxon>Uroviricota</taxon>
        <taxon>Caudoviricetes</taxon>
        <taxon>Peduoviridae</taxon>
        <taxon>Maltschvirus</taxon>
        <taxon>Maltschvirus maltsch</taxon>
    </lineage>
</organism>
<protein>
    <submittedName>
        <fullName evidence="1">Uncharacterized protein</fullName>
    </submittedName>
</protein>
<evidence type="ECO:0000313" key="1">
    <source>
        <dbReference type="EMBL" id="CAB4197169.1"/>
    </source>
</evidence>
<accession>A0A6J5RJG6</accession>
<name>A0A6J5RJG6_9CAUD</name>
<dbReference type="Gene3D" id="3.30.420.280">
    <property type="match status" value="1"/>
</dbReference>
<reference evidence="1" key="1">
    <citation type="submission" date="2020-05" db="EMBL/GenBank/DDBJ databases">
        <authorList>
            <person name="Chiriac C."/>
            <person name="Salcher M."/>
            <person name="Ghai R."/>
            <person name="Kavagutti S V."/>
        </authorList>
    </citation>
    <scope>NUCLEOTIDE SEQUENCE</scope>
</reference>
<dbReference type="Gene3D" id="3.40.50.300">
    <property type="entry name" value="P-loop containing nucleotide triphosphate hydrolases"/>
    <property type="match status" value="1"/>
</dbReference>